<evidence type="ECO:0000313" key="1">
    <source>
        <dbReference type="EMBL" id="PEN97758.1"/>
    </source>
</evidence>
<organism evidence="1 2">
    <name type="scientific">Bacillus cereus</name>
    <dbReference type="NCBI Taxonomy" id="1396"/>
    <lineage>
        <taxon>Bacteria</taxon>
        <taxon>Bacillati</taxon>
        <taxon>Bacillota</taxon>
        <taxon>Bacilli</taxon>
        <taxon>Bacillales</taxon>
        <taxon>Bacillaceae</taxon>
        <taxon>Bacillus</taxon>
        <taxon>Bacillus cereus group</taxon>
    </lineage>
</organism>
<gene>
    <name evidence="1" type="ORF">CN553_11945</name>
</gene>
<reference evidence="1 2" key="1">
    <citation type="submission" date="2017-09" db="EMBL/GenBank/DDBJ databases">
        <title>Large-scale bioinformatics analysis of Bacillus genomes uncovers conserved roles of natural products in bacterial physiology.</title>
        <authorList>
            <consortium name="Agbiome Team Llc"/>
            <person name="Bleich R.M."/>
            <person name="Kirk G.J."/>
            <person name="Santa Maria K.C."/>
            <person name="Allen S.E."/>
            <person name="Farag S."/>
            <person name="Shank E.A."/>
            <person name="Bowers A."/>
        </authorList>
    </citation>
    <scope>NUCLEOTIDE SEQUENCE [LARGE SCALE GENOMIC DNA]</scope>
    <source>
        <strain evidence="1 2">AFS027647</strain>
    </source>
</reference>
<sequence>MSTTEQRNEFREMLKKTKNTAESYIVLSIYKKPDLYFDSNLSADDFHENEWKMYFAVAEKLIKQEKKVLDDIVVGLYVSENELLQKMYDECGGYQTIANGITFVKEENFPSYLTDIKKTNALIKLHDLGFPIMEKFEHYKVMSVDKIQEALEGVLATIFADVDVEEKLEDLSDNLLQVVEDAHAGKMRGFPYASPLLTDAVNGQVLGNITMLSANSGIGKTFLTLAQILPNMIEFQEKLLILANEEDSVKWKREIIVWAVNNMTDGDFQKSRFNRGEFSNEEMATLKAGVDWLDDKMKKGLINFVNFNSFNMNKAIKTIKKHSAIHDVKYYVLDTLKLDSDATNENMQAWLQLQQNMVKLHDVVKPSALNRHVWVTYQLGKSAMLTRHLNQNSLGVSKNVVDVVATLMLVRKALDSEKKGGSNEVKVKTPNGAIVEMNPDKEYFIIFLGKNRNGETHRQLVLEVDIGRNTFSDLGTCNIPLDI</sequence>
<proteinExistence type="predicted"/>
<evidence type="ECO:0000313" key="2">
    <source>
        <dbReference type="Proteomes" id="UP000220691"/>
    </source>
</evidence>
<dbReference type="InterPro" id="IPR027417">
    <property type="entry name" value="P-loop_NTPase"/>
</dbReference>
<protein>
    <recommendedName>
        <fullName evidence="3">DNA helicase</fullName>
    </recommendedName>
</protein>
<accession>A0A9X6UC36</accession>
<comment type="caution">
    <text evidence="1">The sequence shown here is derived from an EMBL/GenBank/DDBJ whole genome shotgun (WGS) entry which is preliminary data.</text>
</comment>
<dbReference type="SUPFAM" id="SSF52540">
    <property type="entry name" value="P-loop containing nucleoside triphosphate hydrolases"/>
    <property type="match status" value="1"/>
</dbReference>
<evidence type="ECO:0008006" key="3">
    <source>
        <dbReference type="Google" id="ProtNLM"/>
    </source>
</evidence>
<dbReference type="RefSeq" id="WP_016084953.1">
    <property type="nucleotide sequence ID" value="NZ_NUAN01000071.1"/>
</dbReference>
<dbReference type="Gene3D" id="3.40.50.300">
    <property type="entry name" value="P-loop containing nucleotide triphosphate hydrolases"/>
    <property type="match status" value="1"/>
</dbReference>
<dbReference type="EMBL" id="NUAN01000071">
    <property type="protein sequence ID" value="PEN97758.1"/>
    <property type="molecule type" value="Genomic_DNA"/>
</dbReference>
<dbReference type="AlphaFoldDB" id="A0A9X6UC36"/>
<dbReference type="Proteomes" id="UP000220691">
    <property type="component" value="Unassembled WGS sequence"/>
</dbReference>
<name>A0A9X6UC36_BACCE</name>